<comment type="caution">
    <text evidence="2">The sequence shown here is derived from an EMBL/GenBank/DDBJ whole genome shotgun (WGS) entry which is preliminary data.</text>
</comment>
<name>A0A8S1GPF1_9PELO</name>
<dbReference type="EMBL" id="CAJGYM010000001">
    <property type="protein sequence ID" value="CAD6184791.1"/>
    <property type="molecule type" value="Genomic_DNA"/>
</dbReference>
<organism evidence="2 3">
    <name type="scientific">Caenorhabditis auriculariae</name>
    <dbReference type="NCBI Taxonomy" id="2777116"/>
    <lineage>
        <taxon>Eukaryota</taxon>
        <taxon>Metazoa</taxon>
        <taxon>Ecdysozoa</taxon>
        <taxon>Nematoda</taxon>
        <taxon>Chromadorea</taxon>
        <taxon>Rhabditida</taxon>
        <taxon>Rhabditina</taxon>
        <taxon>Rhabditomorpha</taxon>
        <taxon>Rhabditoidea</taxon>
        <taxon>Rhabditidae</taxon>
        <taxon>Peloderinae</taxon>
        <taxon>Caenorhabditis</taxon>
    </lineage>
</organism>
<accession>A0A8S1GPF1</accession>
<keyword evidence="3" id="KW-1185">Reference proteome</keyword>
<evidence type="ECO:0000256" key="1">
    <source>
        <dbReference type="SAM" id="MobiDB-lite"/>
    </source>
</evidence>
<dbReference type="AlphaFoldDB" id="A0A8S1GPF1"/>
<gene>
    <name evidence="2" type="ORF">CAUJ_LOCUS710</name>
</gene>
<dbReference type="Proteomes" id="UP000835052">
    <property type="component" value="Unassembled WGS sequence"/>
</dbReference>
<dbReference type="OrthoDB" id="10002886at2759"/>
<feature type="compositionally biased region" description="Basic residues" evidence="1">
    <location>
        <begin position="231"/>
        <end position="241"/>
    </location>
</feature>
<evidence type="ECO:0000313" key="2">
    <source>
        <dbReference type="EMBL" id="CAD6184791.1"/>
    </source>
</evidence>
<feature type="region of interest" description="Disordered" evidence="1">
    <location>
        <begin position="394"/>
        <end position="488"/>
    </location>
</feature>
<proteinExistence type="predicted"/>
<feature type="region of interest" description="Disordered" evidence="1">
    <location>
        <begin position="217"/>
        <end position="293"/>
    </location>
</feature>
<evidence type="ECO:0000313" key="3">
    <source>
        <dbReference type="Proteomes" id="UP000835052"/>
    </source>
</evidence>
<sequence length="488" mass="54029">MKSSYFTPRRSELGLVGGLLERGWRFWNFPPVPHLREKCLTAVDLAFDQGSEKHAQFAVNAVQVTRMFKAAGRITLQCKCTALLVEMICSNELKIELQHVEECLQLYKRLYGASDEESVRVSCRAATTQSITSYFSNRYLSCVPIVAILSPDVEGQMKAPTGEEDVGDLTLSCQLHNETKTPFLEFIDRLDVALKTTFSIASTSFLMPHLRCGATYGSTTGSAGGVEQGYRRGKRKLHRERLKVERKSPFTDSGNISDERPRRTHRHGRSSTDRLPRRLPSPTPKTSPPQSLKTCRQSLVCNTHIIPRFNLPLAFEYSTRTPYVLTRASVLPLHTSEAVFALCLPPFSPSSPHAATLSAQAFFLALLSIYHAHHLSFVKIIYTNISDDRKVGTMAKAKADGRKGRGRPPKSAKKTDEDGAPVAPVKKVEKNPTDKKKRGRPPGAGKAKAEPKAKTTSSRRAKKDDNDSDNGEADAPATSSIEDEENSE</sequence>
<feature type="compositionally biased region" description="Basic and acidic residues" evidence="1">
    <location>
        <begin position="394"/>
        <end position="403"/>
    </location>
</feature>
<reference evidence="2" key="1">
    <citation type="submission" date="2020-10" db="EMBL/GenBank/DDBJ databases">
        <authorList>
            <person name="Kikuchi T."/>
        </authorList>
    </citation>
    <scope>NUCLEOTIDE SEQUENCE</scope>
    <source>
        <strain evidence="2">NKZ352</strain>
    </source>
</reference>
<protein>
    <submittedName>
        <fullName evidence="2">Uncharacterized protein</fullName>
    </submittedName>
</protein>